<protein>
    <recommendedName>
        <fullName evidence="5">Brain protein I3</fullName>
    </recommendedName>
</protein>
<dbReference type="InterPro" id="IPR019317">
    <property type="entry name" value="BRI3"/>
</dbReference>
<keyword evidence="4" id="KW-1185">Reference proteome</keyword>
<dbReference type="Proteomes" id="UP001497453">
    <property type="component" value="Chromosome 6"/>
</dbReference>
<dbReference type="Pfam" id="PF10164">
    <property type="entry name" value="BRI3"/>
    <property type="match status" value="1"/>
</dbReference>
<reference evidence="4" key="1">
    <citation type="submission" date="2024-04" db="EMBL/GenBank/DDBJ databases">
        <authorList>
            <person name="Shaw F."/>
            <person name="Minotto A."/>
        </authorList>
    </citation>
    <scope>NUCLEOTIDE SEQUENCE [LARGE SCALE GENOMIC DNA]</scope>
</reference>
<keyword evidence="2" id="KW-1133">Transmembrane helix</keyword>
<organism evidence="3 4">
    <name type="scientific">Somion occarium</name>
    <dbReference type="NCBI Taxonomy" id="3059160"/>
    <lineage>
        <taxon>Eukaryota</taxon>
        <taxon>Fungi</taxon>
        <taxon>Dikarya</taxon>
        <taxon>Basidiomycota</taxon>
        <taxon>Agaricomycotina</taxon>
        <taxon>Agaricomycetes</taxon>
        <taxon>Polyporales</taxon>
        <taxon>Cerrenaceae</taxon>
        <taxon>Somion</taxon>
    </lineage>
</organism>
<feature type="transmembrane region" description="Helical" evidence="2">
    <location>
        <begin position="243"/>
        <end position="265"/>
    </location>
</feature>
<feature type="transmembrane region" description="Helical" evidence="2">
    <location>
        <begin position="20"/>
        <end position="42"/>
    </location>
</feature>
<feature type="compositionally biased region" description="Low complexity" evidence="1">
    <location>
        <begin position="147"/>
        <end position="162"/>
    </location>
</feature>
<evidence type="ECO:0000256" key="1">
    <source>
        <dbReference type="SAM" id="MobiDB-lite"/>
    </source>
</evidence>
<dbReference type="EMBL" id="OZ037949">
    <property type="protein sequence ID" value="CAL1711786.1"/>
    <property type="molecule type" value="Genomic_DNA"/>
</dbReference>
<feature type="region of interest" description="Disordered" evidence="1">
    <location>
        <begin position="133"/>
        <end position="204"/>
    </location>
</feature>
<proteinExistence type="predicted"/>
<keyword evidence="2" id="KW-0812">Transmembrane</keyword>
<evidence type="ECO:0008006" key="5">
    <source>
        <dbReference type="Google" id="ProtNLM"/>
    </source>
</evidence>
<feature type="compositionally biased region" description="Pro residues" evidence="1">
    <location>
        <begin position="188"/>
        <end position="197"/>
    </location>
</feature>
<sequence length="277" mass="29641">MLRSNAALCCSLTSTFSSRIGISLVVICLLNLTSFVIFTVPLNQEQAPASTKTVGAFTQVVFKNAVQGLEASSEHRSYKVVIGFIPCPEIAAPHQRAHSHDVCIRCLSFLPANLASSVLPSLRGAQYNDHLETIPPPAYAGAGGSGQEAQGSQLQEQPQEQPQEQREIPTPKVPSPGNAVASSEKAYPPQPYPPTPGMAPQSMPGFLPLTEAQLAEVQLGSMFQNQLFARCARGDHDIVRKHGALGIICAVILFPIGFTCFFLDVEKKCARCGTVIA</sequence>
<name>A0ABP1DVE5_9APHY</name>
<dbReference type="PANTHER" id="PTHR13551">
    <property type="entry name" value="BRAIN PROTEIN I3"/>
    <property type="match status" value="1"/>
</dbReference>
<accession>A0ABP1DVE5</accession>
<evidence type="ECO:0000256" key="2">
    <source>
        <dbReference type="SAM" id="Phobius"/>
    </source>
</evidence>
<gene>
    <name evidence="3" type="ORF">GFSPODELE1_LOCUS8500</name>
</gene>
<keyword evidence="2" id="KW-0472">Membrane</keyword>
<evidence type="ECO:0000313" key="3">
    <source>
        <dbReference type="EMBL" id="CAL1711786.1"/>
    </source>
</evidence>
<evidence type="ECO:0000313" key="4">
    <source>
        <dbReference type="Proteomes" id="UP001497453"/>
    </source>
</evidence>